<organism evidence="1 2">
    <name type="scientific">Lactobacillus phage 3-521</name>
    <dbReference type="NCBI Taxonomy" id="2510943"/>
    <lineage>
        <taxon>Viruses</taxon>
        <taxon>Duplodnaviria</taxon>
        <taxon>Heunggongvirae</taxon>
        <taxon>Uroviricota</taxon>
        <taxon>Caudoviricetes</taxon>
        <taxon>Herelleviridae</taxon>
        <taxon>Watanabevirus</taxon>
        <taxon>Watanabevirus wv3521</taxon>
    </lineage>
</organism>
<gene>
    <name evidence="1" type="ORF">UCC3521_0139</name>
</gene>
<evidence type="ECO:0000313" key="1">
    <source>
        <dbReference type="EMBL" id="QBJ03677.1"/>
    </source>
</evidence>
<evidence type="ECO:0000313" key="2">
    <source>
        <dbReference type="Proteomes" id="UP000309991"/>
    </source>
</evidence>
<proteinExistence type="predicted"/>
<sequence length="265" mass="29755">MEDFDELGQAMQFTQISRPLQIIKNLLKKNNVFSTGTVEINYDLPDTTFTFNEILLDNPDSKEDSEHILFGGKIKTPTPVEQMYIQNAQDDDAVGIDMFLSKKQNGDYYFLLFDSNRVKAYKATTKLAGKDLTIVTLSTETVTVDLLFVSGTAKHYLATTFGKPIRKNYYKGLLYLLSHKLLGKSYEIEYFTAGTDLDLIGTLQKVTIGEGNLDTTIELTTENSTISLLEKSIKEVSLELPEDTGKVSAMVNFKLTNGYLQVYLS</sequence>
<keyword evidence="2" id="KW-1185">Reference proteome</keyword>
<name>A0A4Y5FGP5_9CAUD</name>
<accession>A0A4Y5FGP5</accession>
<protein>
    <submittedName>
        <fullName evidence="1">Uncharacterized protein</fullName>
    </submittedName>
</protein>
<reference evidence="1 2" key="1">
    <citation type="submission" date="2019-02" db="EMBL/GenBank/DDBJ databases">
        <title>Isolation of virulent Lactobacillus brevis phages.</title>
        <authorList>
            <person name="Feyereisen M."/>
            <person name="Mahony J."/>
            <person name="O'Sullivan T."/>
            <person name="van Sinderen D."/>
        </authorList>
    </citation>
    <scope>NUCLEOTIDE SEQUENCE [LARGE SCALE GENOMIC DNA]</scope>
</reference>
<dbReference type="EMBL" id="MK504444">
    <property type="protein sequence ID" value="QBJ03677.1"/>
    <property type="molecule type" value="Genomic_DNA"/>
</dbReference>
<dbReference type="Proteomes" id="UP000309991">
    <property type="component" value="Segment"/>
</dbReference>